<evidence type="ECO:0000259" key="1">
    <source>
        <dbReference type="PROSITE" id="PS50181"/>
    </source>
</evidence>
<dbReference type="OrthoDB" id="3434965at2759"/>
<protein>
    <recommendedName>
        <fullName evidence="1">F-box domain-containing protein</fullName>
    </recommendedName>
</protein>
<dbReference type="InterPro" id="IPR001810">
    <property type="entry name" value="F-box_dom"/>
</dbReference>
<evidence type="ECO:0000313" key="3">
    <source>
        <dbReference type="Proteomes" id="UP000785200"/>
    </source>
</evidence>
<accession>A0A9P6SK92</accession>
<evidence type="ECO:0000313" key="2">
    <source>
        <dbReference type="EMBL" id="KAG0644948.1"/>
    </source>
</evidence>
<dbReference type="InterPro" id="IPR036047">
    <property type="entry name" value="F-box-like_dom_sf"/>
</dbReference>
<gene>
    <name evidence="2" type="ORF">D0Z07_9341</name>
</gene>
<sequence length="379" mass="42722">MRVDSPKTNRLETLPTEIFRIIINFLCPWDVKDLSRSSKRLREACLPSLFRRVKFQFSQAGFDGLKNLLKSDARNHIVSFTYVVPELLKADLLDFDYFRSDILTPDSYVETAKELYDAGDEADGCTPYMVIYETAHSICNEQRNIVDNSTDLSVLSSTLGALPRLTEVGLSFCETIDPDNAQLLSFASVMISVEYSYEYHIRVISDALQSARRSGVTILTISLSGFDLPYYHTWEVPGLSTLSESLKKLLEFVQILRLTYSNSPLELLSHSALNLHQLDMCHVVSKYNALEDFLGTNKSTIRFIGFHDVEVTSSSQLGHLSKLTSGMLCEMLNVPQSTPCRAVDCGCLLFRKEGWRLLLNDIHVQPSAGTLTKSKFDKL</sequence>
<name>A0A9P6SK92_9HELO</name>
<reference evidence="2" key="1">
    <citation type="submission" date="2019-07" db="EMBL/GenBank/DDBJ databases">
        <title>Hyphodiscus hymeniophilus genome sequencing and assembly.</title>
        <authorList>
            <person name="Kramer G."/>
            <person name="Nodwell J."/>
        </authorList>
    </citation>
    <scope>NUCLEOTIDE SEQUENCE</scope>
    <source>
        <strain evidence="2">ATCC 34498</strain>
    </source>
</reference>
<feature type="domain" description="F-box" evidence="1">
    <location>
        <begin position="8"/>
        <end position="53"/>
    </location>
</feature>
<comment type="caution">
    <text evidence="2">The sequence shown here is derived from an EMBL/GenBank/DDBJ whole genome shotgun (WGS) entry which is preliminary data.</text>
</comment>
<dbReference type="PROSITE" id="PS50181">
    <property type="entry name" value="FBOX"/>
    <property type="match status" value="1"/>
</dbReference>
<dbReference type="Proteomes" id="UP000785200">
    <property type="component" value="Unassembled WGS sequence"/>
</dbReference>
<dbReference type="EMBL" id="VNKQ01000021">
    <property type="protein sequence ID" value="KAG0644948.1"/>
    <property type="molecule type" value="Genomic_DNA"/>
</dbReference>
<dbReference type="AlphaFoldDB" id="A0A9P6SK92"/>
<organism evidence="2 3">
    <name type="scientific">Hyphodiscus hymeniophilus</name>
    <dbReference type="NCBI Taxonomy" id="353542"/>
    <lineage>
        <taxon>Eukaryota</taxon>
        <taxon>Fungi</taxon>
        <taxon>Dikarya</taxon>
        <taxon>Ascomycota</taxon>
        <taxon>Pezizomycotina</taxon>
        <taxon>Leotiomycetes</taxon>
        <taxon>Helotiales</taxon>
        <taxon>Hyphodiscaceae</taxon>
        <taxon>Hyphodiscus</taxon>
    </lineage>
</organism>
<dbReference type="CDD" id="cd09917">
    <property type="entry name" value="F-box_SF"/>
    <property type="match status" value="1"/>
</dbReference>
<dbReference type="SUPFAM" id="SSF81383">
    <property type="entry name" value="F-box domain"/>
    <property type="match status" value="1"/>
</dbReference>
<keyword evidence="3" id="KW-1185">Reference proteome</keyword>
<proteinExistence type="predicted"/>